<evidence type="ECO:0000313" key="3">
    <source>
        <dbReference type="EMBL" id="POI20009.1"/>
    </source>
</evidence>
<proteinExistence type="predicted"/>
<dbReference type="GO" id="GO:0015629">
    <property type="term" value="C:actin cytoskeleton"/>
    <property type="evidence" value="ECO:0007669"/>
    <property type="project" value="TreeGrafter"/>
</dbReference>
<keyword evidence="4" id="KW-1185">Reference proteome</keyword>
<feature type="compositionally biased region" description="Polar residues" evidence="2">
    <location>
        <begin position="79"/>
        <end position="91"/>
    </location>
</feature>
<gene>
    <name evidence="3" type="ORF">CIB84_016244</name>
</gene>
<protein>
    <recommendedName>
        <fullName evidence="5">Rho-GAP domain-containing protein</fullName>
    </recommendedName>
</protein>
<dbReference type="PANTHER" id="PTHR15729">
    <property type="entry name" value="CDC42 GTPASE-ACTIVATING PROTEIN"/>
    <property type="match status" value="1"/>
</dbReference>
<name>A0A2P4S7C8_BAMTH</name>
<dbReference type="OrthoDB" id="9120033at2759"/>
<accession>A0A2P4S7C8</accession>
<dbReference type="Proteomes" id="UP000237246">
    <property type="component" value="Unassembled WGS sequence"/>
</dbReference>
<dbReference type="InterPro" id="IPR051576">
    <property type="entry name" value="PX-Rho_GAP"/>
</dbReference>
<sequence>DAVCATTDEERLLRMLEVIQQLPTPQYRSQQEESACASGRAACMELQRQSDVVEFIIDHTDVLFCSSSTSGIGDGAGHSSPSGPKSVRVSSPATKLLTVEEAQALRRGLSSSPAVAESRDMDVQEDPAAAGGKFHTVLDFPSER</sequence>
<dbReference type="GO" id="GO:0005096">
    <property type="term" value="F:GTPase activator activity"/>
    <property type="evidence" value="ECO:0007669"/>
    <property type="project" value="UniProtKB-KW"/>
</dbReference>
<feature type="non-terminal residue" evidence="3">
    <location>
        <position position="1"/>
    </location>
</feature>
<keyword evidence="1" id="KW-0343">GTPase activation</keyword>
<organism evidence="3 4">
    <name type="scientific">Bambusicola thoracicus</name>
    <name type="common">Chinese bamboo-partridge</name>
    <name type="synonym">Perdix thoracica</name>
    <dbReference type="NCBI Taxonomy" id="9083"/>
    <lineage>
        <taxon>Eukaryota</taxon>
        <taxon>Metazoa</taxon>
        <taxon>Chordata</taxon>
        <taxon>Craniata</taxon>
        <taxon>Vertebrata</taxon>
        <taxon>Euteleostomi</taxon>
        <taxon>Archelosauria</taxon>
        <taxon>Archosauria</taxon>
        <taxon>Dinosauria</taxon>
        <taxon>Saurischia</taxon>
        <taxon>Theropoda</taxon>
        <taxon>Coelurosauria</taxon>
        <taxon>Aves</taxon>
        <taxon>Neognathae</taxon>
        <taxon>Galloanserae</taxon>
        <taxon>Galliformes</taxon>
        <taxon>Phasianidae</taxon>
        <taxon>Perdicinae</taxon>
        <taxon>Bambusicola</taxon>
    </lineage>
</organism>
<dbReference type="GO" id="GO:0001650">
    <property type="term" value="C:fibrillar center"/>
    <property type="evidence" value="ECO:0007669"/>
    <property type="project" value="TreeGrafter"/>
</dbReference>
<dbReference type="GO" id="GO:0007264">
    <property type="term" value="P:small GTPase-mediated signal transduction"/>
    <property type="evidence" value="ECO:0007669"/>
    <property type="project" value="TreeGrafter"/>
</dbReference>
<evidence type="ECO:0000256" key="2">
    <source>
        <dbReference type="SAM" id="MobiDB-lite"/>
    </source>
</evidence>
<dbReference type="GO" id="GO:0005654">
    <property type="term" value="C:nucleoplasm"/>
    <property type="evidence" value="ECO:0007669"/>
    <property type="project" value="TreeGrafter"/>
</dbReference>
<comment type="caution">
    <text evidence="3">The sequence shown here is derived from an EMBL/GenBank/DDBJ whole genome shotgun (WGS) entry which is preliminary data.</text>
</comment>
<dbReference type="AlphaFoldDB" id="A0A2P4S7C8"/>
<dbReference type="GO" id="GO:0005938">
    <property type="term" value="C:cell cortex"/>
    <property type="evidence" value="ECO:0007669"/>
    <property type="project" value="TreeGrafter"/>
</dbReference>
<evidence type="ECO:0000256" key="1">
    <source>
        <dbReference type="ARBA" id="ARBA00022468"/>
    </source>
</evidence>
<dbReference type="GO" id="GO:0005794">
    <property type="term" value="C:Golgi apparatus"/>
    <property type="evidence" value="ECO:0007669"/>
    <property type="project" value="TreeGrafter"/>
</dbReference>
<evidence type="ECO:0000313" key="4">
    <source>
        <dbReference type="Proteomes" id="UP000237246"/>
    </source>
</evidence>
<dbReference type="EMBL" id="PPHD01090208">
    <property type="protein sequence ID" value="POI20009.1"/>
    <property type="molecule type" value="Genomic_DNA"/>
</dbReference>
<dbReference type="PANTHER" id="PTHR15729:SF13">
    <property type="entry name" value="RHO GTPASE-ACTIVATING PROTEIN 32"/>
    <property type="match status" value="1"/>
</dbReference>
<evidence type="ECO:0008006" key="5">
    <source>
        <dbReference type="Google" id="ProtNLM"/>
    </source>
</evidence>
<reference evidence="3 4" key="1">
    <citation type="submission" date="2018-01" db="EMBL/GenBank/DDBJ databases">
        <title>Comparison of the Chinese Bamboo Partridge and Red Junglefowl genome sequences highlights the importance of demography in genome evolution.</title>
        <authorList>
            <person name="Tiley G.P."/>
            <person name="Kimball R.T."/>
            <person name="Braun E.L."/>
            <person name="Burleigh J.G."/>
        </authorList>
    </citation>
    <scope>NUCLEOTIDE SEQUENCE [LARGE SCALE GENOMIC DNA]</scope>
    <source>
        <strain evidence="3">RTK389</strain>
        <tissue evidence="3">Blood</tissue>
    </source>
</reference>
<feature type="region of interest" description="Disordered" evidence="2">
    <location>
        <begin position="68"/>
        <end position="91"/>
    </location>
</feature>
<feature type="region of interest" description="Disordered" evidence="2">
    <location>
        <begin position="105"/>
        <end position="144"/>
    </location>
</feature>